<proteinExistence type="predicted"/>
<feature type="transmembrane region" description="Helical" evidence="2">
    <location>
        <begin position="37"/>
        <end position="57"/>
    </location>
</feature>
<dbReference type="EMBL" id="ML119709">
    <property type="protein sequence ID" value="RPA78631.1"/>
    <property type="molecule type" value="Genomic_DNA"/>
</dbReference>
<organism evidence="3 4">
    <name type="scientific">Ascobolus immersus RN42</name>
    <dbReference type="NCBI Taxonomy" id="1160509"/>
    <lineage>
        <taxon>Eukaryota</taxon>
        <taxon>Fungi</taxon>
        <taxon>Dikarya</taxon>
        <taxon>Ascomycota</taxon>
        <taxon>Pezizomycotina</taxon>
        <taxon>Pezizomycetes</taxon>
        <taxon>Pezizales</taxon>
        <taxon>Ascobolaceae</taxon>
        <taxon>Ascobolus</taxon>
    </lineage>
</organism>
<dbReference type="AlphaFoldDB" id="A0A3N4I335"/>
<keyword evidence="2" id="KW-0812">Transmembrane</keyword>
<protein>
    <submittedName>
        <fullName evidence="3">Uncharacterized protein</fullName>
    </submittedName>
</protein>
<keyword evidence="2" id="KW-0472">Membrane</keyword>
<feature type="region of interest" description="Disordered" evidence="1">
    <location>
        <begin position="103"/>
        <end position="158"/>
    </location>
</feature>
<feature type="transmembrane region" description="Helical" evidence="2">
    <location>
        <begin position="69"/>
        <end position="89"/>
    </location>
</feature>
<dbReference type="Proteomes" id="UP000275078">
    <property type="component" value="Unassembled WGS sequence"/>
</dbReference>
<evidence type="ECO:0000256" key="1">
    <source>
        <dbReference type="SAM" id="MobiDB-lite"/>
    </source>
</evidence>
<evidence type="ECO:0000313" key="3">
    <source>
        <dbReference type="EMBL" id="RPA78631.1"/>
    </source>
</evidence>
<gene>
    <name evidence="3" type="ORF">BJ508DRAFT_349248</name>
</gene>
<feature type="transmembrane region" description="Helical" evidence="2">
    <location>
        <begin position="165"/>
        <end position="182"/>
    </location>
</feature>
<feature type="region of interest" description="Disordered" evidence="1">
    <location>
        <begin position="225"/>
        <end position="259"/>
    </location>
</feature>
<evidence type="ECO:0000256" key="2">
    <source>
        <dbReference type="SAM" id="Phobius"/>
    </source>
</evidence>
<name>A0A3N4I335_ASCIM</name>
<feature type="compositionally biased region" description="Pro residues" evidence="1">
    <location>
        <begin position="140"/>
        <end position="158"/>
    </location>
</feature>
<feature type="compositionally biased region" description="Polar residues" evidence="1">
    <location>
        <begin position="128"/>
        <end position="138"/>
    </location>
</feature>
<keyword evidence="2" id="KW-1133">Transmembrane helix</keyword>
<evidence type="ECO:0000313" key="4">
    <source>
        <dbReference type="Proteomes" id="UP000275078"/>
    </source>
</evidence>
<reference evidence="3 4" key="1">
    <citation type="journal article" date="2018" name="Nat. Ecol. Evol.">
        <title>Pezizomycetes genomes reveal the molecular basis of ectomycorrhizal truffle lifestyle.</title>
        <authorList>
            <person name="Murat C."/>
            <person name="Payen T."/>
            <person name="Noel B."/>
            <person name="Kuo A."/>
            <person name="Morin E."/>
            <person name="Chen J."/>
            <person name="Kohler A."/>
            <person name="Krizsan K."/>
            <person name="Balestrini R."/>
            <person name="Da Silva C."/>
            <person name="Montanini B."/>
            <person name="Hainaut M."/>
            <person name="Levati E."/>
            <person name="Barry K.W."/>
            <person name="Belfiori B."/>
            <person name="Cichocki N."/>
            <person name="Clum A."/>
            <person name="Dockter R.B."/>
            <person name="Fauchery L."/>
            <person name="Guy J."/>
            <person name="Iotti M."/>
            <person name="Le Tacon F."/>
            <person name="Lindquist E.A."/>
            <person name="Lipzen A."/>
            <person name="Malagnac F."/>
            <person name="Mello A."/>
            <person name="Molinier V."/>
            <person name="Miyauchi S."/>
            <person name="Poulain J."/>
            <person name="Riccioni C."/>
            <person name="Rubini A."/>
            <person name="Sitrit Y."/>
            <person name="Splivallo R."/>
            <person name="Traeger S."/>
            <person name="Wang M."/>
            <person name="Zifcakova L."/>
            <person name="Wipf D."/>
            <person name="Zambonelli A."/>
            <person name="Paolocci F."/>
            <person name="Nowrousian M."/>
            <person name="Ottonello S."/>
            <person name="Baldrian P."/>
            <person name="Spatafora J.W."/>
            <person name="Henrissat B."/>
            <person name="Nagy L.G."/>
            <person name="Aury J.M."/>
            <person name="Wincker P."/>
            <person name="Grigoriev I.V."/>
            <person name="Bonfante P."/>
            <person name="Martin F.M."/>
        </authorList>
    </citation>
    <scope>NUCLEOTIDE SEQUENCE [LARGE SCALE GENOMIC DNA]</scope>
    <source>
        <strain evidence="3 4">RN42</strain>
    </source>
</reference>
<accession>A0A3N4I335</accession>
<feature type="transmembrane region" description="Helical" evidence="2">
    <location>
        <begin position="194"/>
        <end position="212"/>
    </location>
</feature>
<feature type="non-terminal residue" evidence="3">
    <location>
        <position position="1"/>
    </location>
</feature>
<feature type="compositionally biased region" description="Basic residues" evidence="1">
    <location>
        <begin position="243"/>
        <end position="259"/>
    </location>
</feature>
<keyword evidence="4" id="KW-1185">Reference proteome</keyword>
<feature type="compositionally biased region" description="Basic and acidic residues" evidence="1">
    <location>
        <begin position="225"/>
        <end position="242"/>
    </location>
</feature>
<sequence length="259" mass="29368">SPSSNLTSTTSALSVSNSTQATHCDSQHQPAKPITRMLLIAYPLTLLSLFAFAYYVWFSRAFGCQTTHILAALCVIIHILAMIYQRKFLARIHELRWEKAQGEKQRQQQGKEQQETEEAASALEHTQHQQPNNKSRANPQPTPLPQEPTTPPSNEPTTPPFVEAYFTYLAGFLAVNLFVYMFKPFGCANDQVLGLLSTVFLLGNGILQPIMLRRIREGQRQELLRMEQEQRERQEREKEGMKGGRRGRTKGVKGQAKRA</sequence>